<dbReference type="AlphaFoldDB" id="A0A087M6Z0"/>
<dbReference type="GO" id="GO:0003677">
    <property type="term" value="F:DNA binding"/>
    <property type="evidence" value="ECO:0007669"/>
    <property type="project" value="UniProtKB-KW"/>
</dbReference>
<dbReference type="GO" id="GO:0006355">
    <property type="term" value="P:regulation of DNA-templated transcription"/>
    <property type="evidence" value="ECO:0007669"/>
    <property type="project" value="InterPro"/>
</dbReference>
<organism evidence="6 7">
    <name type="scientific">Devosia riboflavina</name>
    <dbReference type="NCBI Taxonomy" id="46914"/>
    <lineage>
        <taxon>Bacteria</taxon>
        <taxon>Pseudomonadati</taxon>
        <taxon>Pseudomonadota</taxon>
        <taxon>Alphaproteobacteria</taxon>
        <taxon>Hyphomicrobiales</taxon>
        <taxon>Devosiaceae</taxon>
        <taxon>Devosia</taxon>
    </lineage>
</organism>
<dbReference type="SMART" id="SM00421">
    <property type="entry name" value="HTH_LUXR"/>
    <property type="match status" value="1"/>
</dbReference>
<comment type="caution">
    <text evidence="6">The sequence shown here is derived from an EMBL/GenBank/DDBJ whole genome shotgun (WGS) entry which is preliminary data.</text>
</comment>
<dbReference type="InterPro" id="IPR036388">
    <property type="entry name" value="WH-like_DNA-bd_sf"/>
</dbReference>
<dbReference type="PANTHER" id="PTHR45566:SF2">
    <property type="entry name" value="NARL SUBFAMILY"/>
    <property type="match status" value="1"/>
</dbReference>
<dbReference type="SMART" id="SM00448">
    <property type="entry name" value="REC"/>
    <property type="match status" value="1"/>
</dbReference>
<dbReference type="SUPFAM" id="SSF46894">
    <property type="entry name" value="C-terminal effector domain of the bipartite response regulators"/>
    <property type="match status" value="1"/>
</dbReference>
<dbReference type="InterPro" id="IPR001789">
    <property type="entry name" value="Sig_transdc_resp-reg_receiver"/>
</dbReference>
<evidence type="ECO:0008006" key="8">
    <source>
        <dbReference type="Google" id="ProtNLM"/>
    </source>
</evidence>
<evidence type="ECO:0000313" key="6">
    <source>
        <dbReference type="EMBL" id="KFL32643.1"/>
    </source>
</evidence>
<dbReference type="PROSITE" id="PS50110">
    <property type="entry name" value="RESPONSE_REGULATORY"/>
    <property type="match status" value="1"/>
</dbReference>
<dbReference type="InterPro" id="IPR058245">
    <property type="entry name" value="NreC/VraR/RcsB-like_REC"/>
</dbReference>
<dbReference type="GO" id="GO:0000160">
    <property type="term" value="P:phosphorelay signal transduction system"/>
    <property type="evidence" value="ECO:0007669"/>
    <property type="project" value="InterPro"/>
</dbReference>
<dbReference type="PANTHER" id="PTHR45566">
    <property type="entry name" value="HTH-TYPE TRANSCRIPTIONAL REGULATOR YHJB-RELATED"/>
    <property type="match status" value="1"/>
</dbReference>
<evidence type="ECO:0000256" key="1">
    <source>
        <dbReference type="ARBA" id="ARBA00022553"/>
    </source>
</evidence>
<name>A0A087M6Z0_9HYPH</name>
<gene>
    <name evidence="6" type="ORF">JP75_00320</name>
</gene>
<dbReference type="Pfam" id="PF00196">
    <property type="entry name" value="GerE"/>
    <property type="match status" value="1"/>
</dbReference>
<dbReference type="Proteomes" id="UP000028981">
    <property type="component" value="Unassembled WGS sequence"/>
</dbReference>
<dbReference type="CDD" id="cd17535">
    <property type="entry name" value="REC_NarL-like"/>
    <property type="match status" value="1"/>
</dbReference>
<evidence type="ECO:0000256" key="3">
    <source>
        <dbReference type="PROSITE-ProRule" id="PRU00169"/>
    </source>
</evidence>
<feature type="modified residue" description="4-aspartylphosphate" evidence="3">
    <location>
        <position position="56"/>
    </location>
</feature>
<evidence type="ECO:0000259" key="5">
    <source>
        <dbReference type="PROSITE" id="PS50110"/>
    </source>
</evidence>
<keyword evidence="7" id="KW-1185">Reference proteome</keyword>
<dbReference type="InterPro" id="IPR000792">
    <property type="entry name" value="Tscrpt_reg_LuxR_C"/>
</dbReference>
<dbReference type="Gene3D" id="1.10.10.10">
    <property type="entry name" value="Winged helix-like DNA-binding domain superfamily/Winged helix DNA-binding domain"/>
    <property type="match status" value="1"/>
</dbReference>
<dbReference type="Gene3D" id="3.40.50.2300">
    <property type="match status" value="1"/>
</dbReference>
<evidence type="ECO:0000259" key="4">
    <source>
        <dbReference type="PROSITE" id="PS50043"/>
    </source>
</evidence>
<dbReference type="PROSITE" id="PS50043">
    <property type="entry name" value="HTH_LUXR_2"/>
    <property type="match status" value="1"/>
</dbReference>
<dbReference type="OrthoDB" id="9808843at2"/>
<dbReference type="Pfam" id="PF00072">
    <property type="entry name" value="Response_reg"/>
    <property type="match status" value="1"/>
</dbReference>
<dbReference type="InterPro" id="IPR011006">
    <property type="entry name" value="CheY-like_superfamily"/>
</dbReference>
<keyword evidence="2" id="KW-0238">DNA-binding</keyword>
<evidence type="ECO:0000313" key="7">
    <source>
        <dbReference type="Proteomes" id="UP000028981"/>
    </source>
</evidence>
<feature type="domain" description="Response regulatory" evidence="5">
    <location>
        <begin position="4"/>
        <end position="121"/>
    </location>
</feature>
<dbReference type="SUPFAM" id="SSF52172">
    <property type="entry name" value="CheY-like"/>
    <property type="match status" value="1"/>
</dbReference>
<proteinExistence type="predicted"/>
<dbReference type="PRINTS" id="PR00038">
    <property type="entry name" value="HTHLUXR"/>
</dbReference>
<dbReference type="InterPro" id="IPR016032">
    <property type="entry name" value="Sig_transdc_resp-reg_C-effctor"/>
</dbReference>
<evidence type="ECO:0000256" key="2">
    <source>
        <dbReference type="ARBA" id="ARBA00023125"/>
    </source>
</evidence>
<dbReference type="RefSeq" id="WP_035077568.1">
    <property type="nucleotide sequence ID" value="NZ_JQGC01000001.1"/>
</dbReference>
<dbReference type="CDD" id="cd06170">
    <property type="entry name" value="LuxR_C_like"/>
    <property type="match status" value="1"/>
</dbReference>
<dbReference type="InterPro" id="IPR051015">
    <property type="entry name" value="EvgA-like"/>
</dbReference>
<accession>A0A087M6Z0</accession>
<sequence length="197" mass="21380">MSRKLLLVDDHLLFADAVKFLLESSGADIEAQVFSSLASVLDYLSTDAPVDLLLLDYSMPGTSGIEAVEMAATRRPGLRIAFLSGLDDPQVAGEALQRGVVGWLPKSMPGEALINALNLVLTGERFVPADLLLRQHASPLTPREQDVASLLARGLSDKEIAEQLELQVGTVKVHVKSLLRKFDASNRTQFALRYRGA</sequence>
<feature type="domain" description="HTH luxR-type" evidence="4">
    <location>
        <begin position="133"/>
        <end position="197"/>
    </location>
</feature>
<keyword evidence="1 3" id="KW-0597">Phosphoprotein</keyword>
<dbReference type="EMBL" id="JQGC01000001">
    <property type="protein sequence ID" value="KFL32643.1"/>
    <property type="molecule type" value="Genomic_DNA"/>
</dbReference>
<protein>
    <recommendedName>
        <fullName evidence="8">LuxR family transcriptional regulator</fullName>
    </recommendedName>
</protein>
<reference evidence="6 7" key="1">
    <citation type="submission" date="2014-08" db="EMBL/GenBank/DDBJ databases">
        <authorList>
            <person name="Hassan Y.I."/>
            <person name="Lepp D."/>
            <person name="Zhou T."/>
        </authorList>
    </citation>
    <scope>NUCLEOTIDE SEQUENCE [LARGE SCALE GENOMIC DNA]</scope>
    <source>
        <strain evidence="6 7">IFO13584</strain>
    </source>
</reference>
<dbReference type="STRING" id="46914.JP75_00320"/>